<dbReference type="EMBL" id="JBHLYR010000013">
    <property type="protein sequence ID" value="MFB9991149.1"/>
    <property type="molecule type" value="Genomic_DNA"/>
</dbReference>
<evidence type="ECO:0000259" key="4">
    <source>
        <dbReference type="SMART" id="SM01043"/>
    </source>
</evidence>
<sequence>MTVVKLRSLGQAEVLRDGQPVQWGAESARDLVFYLLANPTGPSRDEIIDALWQDEINTRSTNRFRVALHRARAALGDRDTITEEFGGYRLSNAVLRCSDVFGLYNAINEAEHLEGDGRFFALNRAIELYTGDFLPHVHADWVRSAREEYRTVYTRARIERSLLHCEQLHCDLAVRDLVAALKADPFIGENYHQKLMTCLSVVEGKYAATEHYRRFVKFLHDDLGDTPMQETVHLASHIKEGERICRRGAIDESPLTHNCPLTSDGRCSGAYQELLKLS</sequence>
<keyword evidence="2" id="KW-0238">DNA-binding</keyword>
<reference evidence="5 6" key="1">
    <citation type="submission" date="2024-09" db="EMBL/GenBank/DDBJ databases">
        <authorList>
            <person name="Sun Q."/>
            <person name="Mori K."/>
        </authorList>
    </citation>
    <scope>NUCLEOTIDE SEQUENCE [LARGE SCALE GENOMIC DNA]</scope>
    <source>
        <strain evidence="5 6">JCM 13503</strain>
    </source>
</reference>
<dbReference type="InterPro" id="IPR011990">
    <property type="entry name" value="TPR-like_helical_dom_sf"/>
</dbReference>
<evidence type="ECO:0000313" key="6">
    <source>
        <dbReference type="Proteomes" id="UP001589733"/>
    </source>
</evidence>
<dbReference type="PANTHER" id="PTHR35807">
    <property type="entry name" value="TRANSCRIPTIONAL REGULATOR REDD-RELATED"/>
    <property type="match status" value="1"/>
</dbReference>
<feature type="domain" description="Bacterial transcriptional activator" evidence="4">
    <location>
        <begin position="98"/>
        <end position="239"/>
    </location>
</feature>
<evidence type="ECO:0000256" key="1">
    <source>
        <dbReference type="ARBA" id="ARBA00005820"/>
    </source>
</evidence>
<dbReference type="InterPro" id="IPR001867">
    <property type="entry name" value="OmpR/PhoB-type_DNA-bd"/>
</dbReference>
<dbReference type="RefSeq" id="WP_380005792.1">
    <property type="nucleotide sequence ID" value="NZ_JBHLYR010000013.1"/>
</dbReference>
<keyword evidence="6" id="KW-1185">Reference proteome</keyword>
<organism evidence="5 6">
    <name type="scientific">Deinococcus oregonensis</name>
    <dbReference type="NCBI Taxonomy" id="1805970"/>
    <lineage>
        <taxon>Bacteria</taxon>
        <taxon>Thermotogati</taxon>
        <taxon>Deinococcota</taxon>
        <taxon>Deinococci</taxon>
        <taxon>Deinococcales</taxon>
        <taxon>Deinococcaceae</taxon>
        <taxon>Deinococcus</taxon>
    </lineage>
</organism>
<dbReference type="Proteomes" id="UP001589733">
    <property type="component" value="Unassembled WGS sequence"/>
</dbReference>
<comment type="similarity">
    <text evidence="1">Belongs to the AfsR/DnrI/RedD regulatory family.</text>
</comment>
<protein>
    <submittedName>
        <fullName evidence="5">BTAD domain-containing putative transcriptional regulator</fullName>
    </submittedName>
</protein>
<evidence type="ECO:0000313" key="5">
    <source>
        <dbReference type="EMBL" id="MFB9991149.1"/>
    </source>
</evidence>
<dbReference type="InterPro" id="IPR016032">
    <property type="entry name" value="Sig_transdc_resp-reg_C-effctor"/>
</dbReference>
<dbReference type="Gene3D" id="1.25.40.10">
    <property type="entry name" value="Tetratricopeptide repeat domain"/>
    <property type="match status" value="1"/>
</dbReference>
<comment type="caution">
    <text evidence="5">The sequence shown here is derived from an EMBL/GenBank/DDBJ whole genome shotgun (WGS) entry which is preliminary data.</text>
</comment>
<dbReference type="Pfam" id="PF03704">
    <property type="entry name" value="BTAD"/>
    <property type="match status" value="1"/>
</dbReference>
<dbReference type="SUPFAM" id="SSF46894">
    <property type="entry name" value="C-terminal effector domain of the bipartite response regulators"/>
    <property type="match status" value="1"/>
</dbReference>
<feature type="domain" description="OmpR/PhoB-type" evidence="3">
    <location>
        <begin position="18"/>
        <end position="90"/>
    </location>
</feature>
<accession>A0ABV6AUH1</accession>
<evidence type="ECO:0000256" key="2">
    <source>
        <dbReference type="ARBA" id="ARBA00023125"/>
    </source>
</evidence>
<name>A0ABV6AUH1_9DEIO</name>
<gene>
    <name evidence="5" type="ORF">ACFFLM_04010</name>
</gene>
<dbReference type="SMART" id="SM00862">
    <property type="entry name" value="Trans_reg_C"/>
    <property type="match status" value="1"/>
</dbReference>
<dbReference type="SUPFAM" id="SSF48452">
    <property type="entry name" value="TPR-like"/>
    <property type="match status" value="1"/>
</dbReference>
<dbReference type="InterPro" id="IPR051677">
    <property type="entry name" value="AfsR-DnrI-RedD_regulator"/>
</dbReference>
<proteinExistence type="inferred from homology"/>
<dbReference type="SMART" id="SM01043">
    <property type="entry name" value="BTAD"/>
    <property type="match status" value="1"/>
</dbReference>
<evidence type="ECO:0000259" key="3">
    <source>
        <dbReference type="SMART" id="SM00862"/>
    </source>
</evidence>
<dbReference type="InterPro" id="IPR005158">
    <property type="entry name" value="BTAD"/>
</dbReference>